<organism evidence="1 2">
    <name type="scientific">Epilithonimonas ginsengisoli</name>
    <dbReference type="NCBI Taxonomy" id="1245592"/>
    <lineage>
        <taxon>Bacteria</taxon>
        <taxon>Pseudomonadati</taxon>
        <taxon>Bacteroidota</taxon>
        <taxon>Flavobacteriia</taxon>
        <taxon>Flavobacteriales</taxon>
        <taxon>Weeksellaceae</taxon>
        <taxon>Chryseobacterium group</taxon>
        <taxon>Epilithonimonas</taxon>
    </lineage>
</organism>
<dbReference type="EMBL" id="JAMXLT020000008">
    <property type="protein sequence ID" value="MDW8548452.1"/>
    <property type="molecule type" value="Genomic_DNA"/>
</dbReference>
<dbReference type="Proteomes" id="UP001204439">
    <property type="component" value="Unassembled WGS sequence"/>
</dbReference>
<comment type="caution">
    <text evidence="1">The sequence shown here is derived from an EMBL/GenBank/DDBJ whole genome shotgun (WGS) entry which is preliminary data.</text>
</comment>
<evidence type="ECO:0000313" key="1">
    <source>
        <dbReference type="EMBL" id="MDW8548452.1"/>
    </source>
</evidence>
<protein>
    <recommendedName>
        <fullName evidence="3">DUF2974 domain-containing protein</fullName>
    </recommendedName>
</protein>
<accession>A0ABU4JFJ4</accession>
<evidence type="ECO:0000313" key="2">
    <source>
        <dbReference type="Proteomes" id="UP001204439"/>
    </source>
</evidence>
<keyword evidence="2" id="KW-1185">Reference proteome</keyword>
<sequence>MAGGKIIRITGGTSTIECESYNVFCENFYMSAGGKSSFTADGGIYFGEPQEPTTGGKYIIKGYWTDEKDNRITEALLGETVKFHVETQDIPDGKTIRMILFDDDIHKSESDSNNGNDQVPLYPFYKGKKPTEYNESQETAVQNNKAVKTIVLGEYFSWLAAQEEDKMVELFFTCSYEDQKEDLPIQFHDYRQVKGLPKIIFVNGQWRLAKYSFGEMVGPTKPKKPYWYDGDEMINSAKDYFLISDIFKLRNQKLKNEEIENKNFILYYDGSSYAGGDQSGSDRFANGRQFAQENFEEITNGLGGNEVYLISHSEGGAYAAGMADYLYEKGIKIGEHILLSTDEANEFSINPEIPSYQLTYMYFASKSDISPYLLTPEVGSLKLSYRSWGGYYAVIDWVVGEHIVRGVKKAGIVRKNDLDWQGLHGNTNDISIFNEIGDLKNVTYHEAVGVGNDGEPYSGIGQSATPYHTIFYKIDDQYISLNCPPISKISK</sequence>
<evidence type="ECO:0008006" key="3">
    <source>
        <dbReference type="Google" id="ProtNLM"/>
    </source>
</evidence>
<gene>
    <name evidence="1" type="ORF">NG800_006000</name>
</gene>
<reference evidence="1 2" key="1">
    <citation type="submission" date="2023-11" db="EMBL/GenBank/DDBJ databases">
        <title>First isolation, identification, and characterization of non-pathogenic Epilithonimonas ginsengisoli isolated from diseased farmed rainbow trout (Oncorhynchus mykiss) in Chile.</title>
        <authorList>
            <person name="Miranda C.D."/>
            <person name="Irgang R."/>
            <person name="Concha C."/>
            <person name="Rojas R."/>
            <person name="Avendano R."/>
        </authorList>
    </citation>
    <scope>NUCLEOTIDE SEQUENCE [LARGE SCALE GENOMIC DNA]</scope>
    <source>
        <strain evidence="1 2">FP99</strain>
    </source>
</reference>
<name>A0ABU4JFJ4_9FLAO</name>
<proteinExistence type="predicted"/>
<dbReference type="RefSeq" id="WP_063968604.1">
    <property type="nucleotide sequence ID" value="NZ_JAMXLT020000008.1"/>
</dbReference>